<reference evidence="1" key="1">
    <citation type="submission" date="2014-07" db="EMBL/GenBank/DDBJ databases">
        <authorList>
            <person name="Martin A.A"/>
            <person name="De Silva N."/>
        </authorList>
    </citation>
    <scope>NUCLEOTIDE SEQUENCE</scope>
</reference>
<proteinExistence type="predicted"/>
<evidence type="ECO:0000313" key="1">
    <source>
        <dbReference type="Proteomes" id="UP000035680"/>
    </source>
</evidence>
<evidence type="ECO:0000313" key="2">
    <source>
        <dbReference type="WBParaSite" id="SVE_0135200.1"/>
    </source>
</evidence>
<protein>
    <submittedName>
        <fullName evidence="2">Uncharacterized protein</fullName>
    </submittedName>
</protein>
<accession>A0A0K0EXU6</accession>
<dbReference type="Proteomes" id="UP000035680">
    <property type="component" value="Unassembled WGS sequence"/>
</dbReference>
<dbReference type="WBParaSite" id="SVE_0135200.1">
    <property type="protein sequence ID" value="SVE_0135200.1"/>
    <property type="gene ID" value="SVE_0135200"/>
</dbReference>
<dbReference type="AlphaFoldDB" id="A0A0K0EXU6"/>
<sequence length="163" mass="18424">MSITNNSSNMAFGRLPNFIAGETNAEDFVDYYRCQMKLGGLTETEAKMVFLGKLQFPEWAKLKTETYLTGRTFDEVSASDLMDLFKNIFGCPRNSYLEILTLLKGLQSRSNDIDDVVSLVTNALKNIDVKTIRIEELAAMIILCKYQPIESIEAMIIKKACEK</sequence>
<organism evidence="1 2">
    <name type="scientific">Strongyloides venezuelensis</name>
    <name type="common">Threadworm</name>
    <dbReference type="NCBI Taxonomy" id="75913"/>
    <lineage>
        <taxon>Eukaryota</taxon>
        <taxon>Metazoa</taxon>
        <taxon>Ecdysozoa</taxon>
        <taxon>Nematoda</taxon>
        <taxon>Chromadorea</taxon>
        <taxon>Rhabditida</taxon>
        <taxon>Tylenchina</taxon>
        <taxon>Panagrolaimomorpha</taxon>
        <taxon>Strongyloidoidea</taxon>
        <taxon>Strongyloididae</taxon>
        <taxon>Strongyloides</taxon>
    </lineage>
</organism>
<reference evidence="2" key="2">
    <citation type="submission" date="2015-08" db="UniProtKB">
        <authorList>
            <consortium name="WormBaseParasite"/>
        </authorList>
    </citation>
    <scope>IDENTIFICATION</scope>
</reference>
<name>A0A0K0EXU6_STRVS</name>
<keyword evidence="1" id="KW-1185">Reference proteome</keyword>